<organism evidence="2 3">
    <name type="scientific">Gigaspora rosea</name>
    <dbReference type="NCBI Taxonomy" id="44941"/>
    <lineage>
        <taxon>Eukaryota</taxon>
        <taxon>Fungi</taxon>
        <taxon>Fungi incertae sedis</taxon>
        <taxon>Mucoromycota</taxon>
        <taxon>Glomeromycotina</taxon>
        <taxon>Glomeromycetes</taxon>
        <taxon>Diversisporales</taxon>
        <taxon>Gigasporaceae</taxon>
        <taxon>Gigaspora</taxon>
    </lineage>
</organism>
<evidence type="ECO:0000313" key="2">
    <source>
        <dbReference type="EMBL" id="RIB10978.1"/>
    </source>
</evidence>
<feature type="compositionally biased region" description="Polar residues" evidence="1">
    <location>
        <begin position="150"/>
        <end position="178"/>
    </location>
</feature>
<gene>
    <name evidence="2" type="ORF">C2G38_2204707</name>
</gene>
<evidence type="ECO:0000256" key="1">
    <source>
        <dbReference type="SAM" id="MobiDB-lite"/>
    </source>
</evidence>
<feature type="region of interest" description="Disordered" evidence="1">
    <location>
        <begin position="1"/>
        <end position="83"/>
    </location>
</feature>
<feature type="compositionally biased region" description="Low complexity" evidence="1">
    <location>
        <begin position="65"/>
        <end position="83"/>
    </location>
</feature>
<sequence length="214" mass="24203">MPTSPARAGTGKSQRKRRQPRQLHQELPLPLREINQLAMSRKQKKVMEVSPLESRMMSEETIELSEPSGSQEQEIQSQESPLSPQAKAYLDKIIQTTTTSLVQSMQQYMDQQFETINRRFAQLEQANISGSEGSSNTHGNTDQVTNIQHTQINNQEPMRVTSTRSNVDQNEGNYSPTPTLDRLIIEASTETHNHGKQKKTELSSTKGLRENSQL</sequence>
<proteinExistence type="predicted"/>
<protein>
    <submittedName>
        <fullName evidence="2">Uncharacterized protein</fullName>
    </submittedName>
</protein>
<reference evidence="2 3" key="1">
    <citation type="submission" date="2018-06" db="EMBL/GenBank/DDBJ databases">
        <title>Comparative genomics reveals the genomic features of Rhizophagus irregularis, R. cerebriforme, R. diaphanum and Gigaspora rosea, and their symbiotic lifestyle signature.</title>
        <authorList>
            <person name="Morin E."/>
            <person name="San Clemente H."/>
            <person name="Chen E.C.H."/>
            <person name="De La Providencia I."/>
            <person name="Hainaut M."/>
            <person name="Kuo A."/>
            <person name="Kohler A."/>
            <person name="Murat C."/>
            <person name="Tang N."/>
            <person name="Roy S."/>
            <person name="Loubradou J."/>
            <person name="Henrissat B."/>
            <person name="Grigoriev I.V."/>
            <person name="Corradi N."/>
            <person name="Roux C."/>
            <person name="Martin F.M."/>
        </authorList>
    </citation>
    <scope>NUCLEOTIDE SEQUENCE [LARGE SCALE GENOMIC DNA]</scope>
    <source>
        <strain evidence="2 3">DAOM 194757</strain>
    </source>
</reference>
<feature type="compositionally biased region" description="Polar residues" evidence="1">
    <location>
        <begin position="202"/>
        <end position="214"/>
    </location>
</feature>
<comment type="caution">
    <text evidence="2">The sequence shown here is derived from an EMBL/GenBank/DDBJ whole genome shotgun (WGS) entry which is preliminary data.</text>
</comment>
<dbReference type="Proteomes" id="UP000266673">
    <property type="component" value="Unassembled WGS sequence"/>
</dbReference>
<dbReference type="AlphaFoldDB" id="A0A397UNY7"/>
<feature type="compositionally biased region" description="Basic and acidic residues" evidence="1">
    <location>
        <begin position="189"/>
        <end position="201"/>
    </location>
</feature>
<dbReference type="OrthoDB" id="2431193at2759"/>
<evidence type="ECO:0000313" key="3">
    <source>
        <dbReference type="Proteomes" id="UP000266673"/>
    </source>
</evidence>
<dbReference type="EMBL" id="QKWP01001189">
    <property type="protein sequence ID" value="RIB10978.1"/>
    <property type="molecule type" value="Genomic_DNA"/>
</dbReference>
<keyword evidence="3" id="KW-1185">Reference proteome</keyword>
<accession>A0A397UNY7</accession>
<name>A0A397UNY7_9GLOM</name>
<feature type="region of interest" description="Disordered" evidence="1">
    <location>
        <begin position="150"/>
        <end position="214"/>
    </location>
</feature>